<dbReference type="GO" id="GO:0044781">
    <property type="term" value="P:bacterial-type flagellum organization"/>
    <property type="evidence" value="ECO:0007669"/>
    <property type="project" value="InterPro"/>
</dbReference>
<sequence length="185" mass="21002">MVSFLADNLDLDTGKSMSYSDAVINIIWVLVVLVIIIFLIVFVIKFLGQKNRNWTRNQAIRTLGAIGLAQNKSMQVIELGDSIYIIGVGEDIRLVDKISDPDEVAALLAHFEQNQSKQGQDLVPYVSNLMKKFRKSEDSSSMSQEDLNASFHEVFQSKLNRVSNRKQKVEELLHDENNSDRLMDK</sequence>
<comment type="subcellular location">
    <subcellularLocation>
        <location evidence="1">Cell membrane</location>
    </subcellularLocation>
</comment>
<reference evidence="8 9" key="1">
    <citation type="submission" date="2017-01" db="EMBL/GenBank/DDBJ databases">
        <title>Genome analysis of Paenibacillus selenitrireducens ES3-24.</title>
        <authorList>
            <person name="Xu D."/>
            <person name="Yao R."/>
            <person name="Zheng S."/>
        </authorList>
    </citation>
    <scope>NUCLEOTIDE SEQUENCE [LARGE SCALE GENOMIC DNA]</scope>
    <source>
        <strain evidence="8 9">ES3-24</strain>
    </source>
</reference>
<keyword evidence="2" id="KW-1003">Cell membrane</keyword>
<accession>A0A1T2XCP7</accession>
<evidence type="ECO:0000256" key="2">
    <source>
        <dbReference type="ARBA" id="ARBA00022475"/>
    </source>
</evidence>
<evidence type="ECO:0000256" key="1">
    <source>
        <dbReference type="ARBA" id="ARBA00004236"/>
    </source>
</evidence>
<proteinExistence type="predicted"/>
<dbReference type="OrthoDB" id="2376965at2"/>
<evidence type="ECO:0000256" key="7">
    <source>
        <dbReference type="SAM" id="Phobius"/>
    </source>
</evidence>
<feature type="region of interest" description="Disordered" evidence="6">
    <location>
        <begin position="166"/>
        <end position="185"/>
    </location>
</feature>
<dbReference type="STRING" id="1324314.BVG16_14260"/>
<evidence type="ECO:0000256" key="6">
    <source>
        <dbReference type="SAM" id="MobiDB-lite"/>
    </source>
</evidence>
<dbReference type="Pfam" id="PF04347">
    <property type="entry name" value="FliO"/>
    <property type="match status" value="1"/>
</dbReference>
<keyword evidence="3 7" id="KW-0812">Transmembrane</keyword>
<dbReference type="InterPro" id="IPR022781">
    <property type="entry name" value="Flagellar_biosynth_FliO"/>
</dbReference>
<evidence type="ECO:0000256" key="4">
    <source>
        <dbReference type="ARBA" id="ARBA00022989"/>
    </source>
</evidence>
<evidence type="ECO:0000313" key="8">
    <source>
        <dbReference type="EMBL" id="OPA77605.1"/>
    </source>
</evidence>
<keyword evidence="4 7" id="KW-1133">Transmembrane helix</keyword>
<keyword evidence="9" id="KW-1185">Reference proteome</keyword>
<keyword evidence="8" id="KW-0282">Flagellum</keyword>
<gene>
    <name evidence="8" type="ORF">BVG16_14260</name>
</gene>
<organism evidence="8 9">
    <name type="scientific">Paenibacillus selenitireducens</name>
    <dbReference type="NCBI Taxonomy" id="1324314"/>
    <lineage>
        <taxon>Bacteria</taxon>
        <taxon>Bacillati</taxon>
        <taxon>Bacillota</taxon>
        <taxon>Bacilli</taxon>
        <taxon>Bacillales</taxon>
        <taxon>Paenibacillaceae</taxon>
        <taxon>Paenibacillus</taxon>
    </lineage>
</organism>
<evidence type="ECO:0000256" key="3">
    <source>
        <dbReference type="ARBA" id="ARBA00022692"/>
    </source>
</evidence>
<evidence type="ECO:0000256" key="5">
    <source>
        <dbReference type="ARBA" id="ARBA00023136"/>
    </source>
</evidence>
<dbReference type="Proteomes" id="UP000190188">
    <property type="component" value="Unassembled WGS sequence"/>
</dbReference>
<comment type="caution">
    <text evidence="8">The sequence shown here is derived from an EMBL/GenBank/DDBJ whole genome shotgun (WGS) entry which is preliminary data.</text>
</comment>
<evidence type="ECO:0000313" key="9">
    <source>
        <dbReference type="Proteomes" id="UP000190188"/>
    </source>
</evidence>
<keyword evidence="5 7" id="KW-0472">Membrane</keyword>
<dbReference type="GO" id="GO:0016020">
    <property type="term" value="C:membrane"/>
    <property type="evidence" value="ECO:0007669"/>
    <property type="project" value="InterPro"/>
</dbReference>
<dbReference type="AlphaFoldDB" id="A0A1T2XCP7"/>
<feature type="compositionally biased region" description="Basic and acidic residues" evidence="6">
    <location>
        <begin position="167"/>
        <end position="185"/>
    </location>
</feature>
<dbReference type="RefSeq" id="WP_078499347.1">
    <property type="nucleotide sequence ID" value="NZ_MSZX01000005.1"/>
</dbReference>
<feature type="transmembrane region" description="Helical" evidence="7">
    <location>
        <begin position="26"/>
        <end position="47"/>
    </location>
</feature>
<dbReference type="EMBL" id="MSZX01000005">
    <property type="protein sequence ID" value="OPA77605.1"/>
    <property type="molecule type" value="Genomic_DNA"/>
</dbReference>
<name>A0A1T2XCP7_9BACL</name>
<protein>
    <submittedName>
        <fullName evidence="8">Flagellar protein</fullName>
    </submittedName>
</protein>
<keyword evidence="8" id="KW-0966">Cell projection</keyword>
<keyword evidence="8" id="KW-0969">Cilium</keyword>